<dbReference type="InterPro" id="IPR036444">
    <property type="entry name" value="PLipase_A2_dom_sf"/>
</dbReference>
<dbReference type="PANTHER" id="PTHR34228:SF4">
    <property type="entry name" value="VENOM PROTEIN"/>
    <property type="match status" value="1"/>
</dbReference>
<gene>
    <name evidence="2" type="ORF">WR25_12261</name>
</gene>
<dbReference type="Proteomes" id="UP000218231">
    <property type="component" value="Unassembled WGS sequence"/>
</dbReference>
<accession>A0A2A2J6T9</accession>
<dbReference type="GO" id="GO:0004623">
    <property type="term" value="F:phospholipase A2 activity"/>
    <property type="evidence" value="ECO:0007669"/>
    <property type="project" value="InterPro"/>
</dbReference>
<evidence type="ECO:0000313" key="3">
    <source>
        <dbReference type="Proteomes" id="UP000218231"/>
    </source>
</evidence>
<evidence type="ECO:0000256" key="1">
    <source>
        <dbReference type="SAM" id="SignalP"/>
    </source>
</evidence>
<feature type="chain" id="PRO_5012629709" description="Phospholipase A(2)" evidence="1">
    <location>
        <begin position="19"/>
        <end position="89"/>
    </location>
</feature>
<dbReference type="SUPFAM" id="SSF48619">
    <property type="entry name" value="Phospholipase A2, PLA2"/>
    <property type="match status" value="1"/>
</dbReference>
<keyword evidence="1" id="KW-0732">Signal</keyword>
<dbReference type="PANTHER" id="PTHR34228">
    <property type="entry name" value="PROTEIN CBG09474-RELATED"/>
    <property type="match status" value="1"/>
</dbReference>
<evidence type="ECO:0000313" key="2">
    <source>
        <dbReference type="EMBL" id="PAV57407.1"/>
    </source>
</evidence>
<evidence type="ECO:0008006" key="4">
    <source>
        <dbReference type="Google" id="ProtNLM"/>
    </source>
</evidence>
<dbReference type="AlphaFoldDB" id="A0A2A2J6T9"/>
<dbReference type="GO" id="GO:0050482">
    <property type="term" value="P:arachidonate secretion"/>
    <property type="evidence" value="ECO:0007669"/>
    <property type="project" value="InterPro"/>
</dbReference>
<protein>
    <recommendedName>
        <fullName evidence="4">Phospholipase A(2)</fullName>
    </recommendedName>
</protein>
<dbReference type="OrthoDB" id="5781547at2759"/>
<organism evidence="2 3">
    <name type="scientific">Diploscapter pachys</name>
    <dbReference type="NCBI Taxonomy" id="2018661"/>
    <lineage>
        <taxon>Eukaryota</taxon>
        <taxon>Metazoa</taxon>
        <taxon>Ecdysozoa</taxon>
        <taxon>Nematoda</taxon>
        <taxon>Chromadorea</taxon>
        <taxon>Rhabditida</taxon>
        <taxon>Rhabditina</taxon>
        <taxon>Rhabditomorpha</taxon>
        <taxon>Rhabditoidea</taxon>
        <taxon>Rhabditidae</taxon>
        <taxon>Diploscapter</taxon>
    </lineage>
</organism>
<reference evidence="2 3" key="1">
    <citation type="journal article" date="2017" name="Curr. Biol.">
        <title>Genome architecture and evolution of a unichromosomal asexual nematode.</title>
        <authorList>
            <person name="Fradin H."/>
            <person name="Zegar C."/>
            <person name="Gutwein M."/>
            <person name="Lucas J."/>
            <person name="Kovtun M."/>
            <person name="Corcoran D."/>
            <person name="Baugh L.R."/>
            <person name="Kiontke K."/>
            <person name="Gunsalus K."/>
            <person name="Fitch D.H."/>
            <person name="Piano F."/>
        </authorList>
    </citation>
    <scope>NUCLEOTIDE SEQUENCE [LARGE SCALE GENOMIC DNA]</scope>
    <source>
        <strain evidence="2">PF1309</strain>
    </source>
</reference>
<keyword evidence="3" id="KW-1185">Reference proteome</keyword>
<dbReference type="InterPro" id="IPR053322">
    <property type="entry name" value="PLA2-like"/>
</dbReference>
<proteinExistence type="predicted"/>
<dbReference type="EMBL" id="LIAE01010641">
    <property type="protein sequence ID" value="PAV57407.1"/>
    <property type="molecule type" value="Genomic_DNA"/>
</dbReference>
<sequence length="89" mass="10154">MFLKLFLVAISLVSLVSGRFACGRDEMTSKFNENMVEKGCPELIRGFDECCLRHGRCYDFKEKKREECDATFCQCLNNQAKKNKGCNVG</sequence>
<name>A0A2A2J6T9_9BILA</name>
<feature type="signal peptide" evidence="1">
    <location>
        <begin position="1"/>
        <end position="18"/>
    </location>
</feature>
<comment type="caution">
    <text evidence="2">The sequence shown here is derived from an EMBL/GenBank/DDBJ whole genome shotgun (WGS) entry which is preliminary data.</text>
</comment>
<dbReference type="GO" id="GO:0006644">
    <property type="term" value="P:phospholipid metabolic process"/>
    <property type="evidence" value="ECO:0007669"/>
    <property type="project" value="InterPro"/>
</dbReference>